<comment type="similarity">
    <text evidence="2">Belongs to the bacterial solute-binding protein 3 family.</text>
</comment>
<evidence type="ECO:0000256" key="10">
    <source>
        <dbReference type="RuleBase" id="RU363032"/>
    </source>
</evidence>
<feature type="transmembrane region" description="Helical" evidence="10">
    <location>
        <begin position="379"/>
        <end position="401"/>
    </location>
</feature>
<feature type="transmembrane region" description="Helical" evidence="10">
    <location>
        <begin position="318"/>
        <end position="337"/>
    </location>
</feature>
<dbReference type="GO" id="GO:0006865">
    <property type="term" value="P:amino acid transport"/>
    <property type="evidence" value="ECO:0007669"/>
    <property type="project" value="UniProtKB-KW"/>
</dbReference>
<dbReference type="PROSITE" id="PS01039">
    <property type="entry name" value="SBP_BACTERIAL_3"/>
    <property type="match status" value="1"/>
</dbReference>
<dbReference type="NCBIfam" id="TIGR01726">
    <property type="entry name" value="HEQRo_perm_3TM"/>
    <property type="match status" value="1"/>
</dbReference>
<dbReference type="PANTHER" id="PTHR30614:SF0">
    <property type="entry name" value="L-CYSTINE TRANSPORT SYSTEM PERMEASE PROTEIN TCYL"/>
    <property type="match status" value="1"/>
</dbReference>
<keyword evidence="8 10" id="KW-1133">Transmembrane helix</keyword>
<dbReference type="AlphaFoldDB" id="W0FQZ8"/>
<dbReference type="Gene3D" id="3.40.190.10">
    <property type="entry name" value="Periplasmic binding protein-like II"/>
    <property type="match status" value="3"/>
</dbReference>
<evidence type="ECO:0000256" key="7">
    <source>
        <dbReference type="ARBA" id="ARBA00022970"/>
    </source>
</evidence>
<evidence type="ECO:0000256" key="8">
    <source>
        <dbReference type="ARBA" id="ARBA00022989"/>
    </source>
</evidence>
<dbReference type="InterPro" id="IPR000515">
    <property type="entry name" value="MetI-like"/>
</dbReference>
<dbReference type="GO" id="GO:0022857">
    <property type="term" value="F:transmembrane transporter activity"/>
    <property type="evidence" value="ECO:0007669"/>
    <property type="project" value="InterPro"/>
</dbReference>
<dbReference type="Pfam" id="PF00528">
    <property type="entry name" value="BPD_transp_1"/>
    <property type="match status" value="1"/>
</dbReference>
<reference evidence="12" key="1">
    <citation type="journal article" date="2013" name="PLoS ONE">
        <title>Metagenomic insights into the carbohydrate-active enzymes carried by the microorganisms adhering to solid digesta in the rumen of cows.</title>
        <authorList>
            <person name="Wang L."/>
            <person name="Hatem A."/>
            <person name="Catalyurek U.V."/>
            <person name="Morrison M."/>
            <person name="Yu Z."/>
        </authorList>
    </citation>
    <scope>NUCLEOTIDE SEQUENCE</scope>
</reference>
<dbReference type="InterPro" id="IPR018313">
    <property type="entry name" value="SBP_3_CS"/>
</dbReference>
<evidence type="ECO:0000256" key="1">
    <source>
        <dbReference type="ARBA" id="ARBA00004651"/>
    </source>
</evidence>
<dbReference type="Gene3D" id="1.10.3720.10">
    <property type="entry name" value="MetI-like"/>
    <property type="match status" value="1"/>
</dbReference>
<keyword evidence="4" id="KW-1003">Cell membrane</keyword>
<evidence type="ECO:0000256" key="4">
    <source>
        <dbReference type="ARBA" id="ARBA00022475"/>
    </source>
</evidence>
<evidence type="ECO:0000256" key="6">
    <source>
        <dbReference type="ARBA" id="ARBA00022729"/>
    </source>
</evidence>
<dbReference type="GO" id="GO:0043190">
    <property type="term" value="C:ATP-binding cassette (ABC) transporter complex"/>
    <property type="evidence" value="ECO:0007669"/>
    <property type="project" value="InterPro"/>
</dbReference>
<feature type="domain" description="ABC transmembrane type-1" evidence="11">
    <location>
        <begin position="314"/>
        <end position="501"/>
    </location>
</feature>
<dbReference type="PROSITE" id="PS50928">
    <property type="entry name" value="ABC_TM1"/>
    <property type="match status" value="1"/>
</dbReference>
<dbReference type="SUPFAM" id="SSF161098">
    <property type="entry name" value="MetI-like"/>
    <property type="match status" value="1"/>
</dbReference>
<dbReference type="InterPro" id="IPR035906">
    <property type="entry name" value="MetI-like_sf"/>
</dbReference>
<dbReference type="InterPro" id="IPR010065">
    <property type="entry name" value="AA_ABC_transptr_permease_3TM"/>
</dbReference>
<evidence type="ECO:0000259" key="11">
    <source>
        <dbReference type="PROSITE" id="PS50928"/>
    </source>
</evidence>
<evidence type="ECO:0000256" key="5">
    <source>
        <dbReference type="ARBA" id="ARBA00022692"/>
    </source>
</evidence>
<keyword evidence="5 10" id="KW-0812">Transmembrane</keyword>
<dbReference type="PANTHER" id="PTHR30614">
    <property type="entry name" value="MEMBRANE COMPONENT OF AMINO ACID ABC TRANSPORTER"/>
    <property type="match status" value="1"/>
</dbReference>
<keyword evidence="7" id="KW-0029">Amino-acid transport</keyword>
<evidence type="ECO:0000256" key="9">
    <source>
        <dbReference type="ARBA" id="ARBA00023136"/>
    </source>
</evidence>
<organism evidence="12">
    <name type="scientific">uncultured bacterium Contig178</name>
    <dbReference type="NCBI Taxonomy" id="1393517"/>
    <lineage>
        <taxon>Bacteria</taxon>
        <taxon>environmental samples</taxon>
    </lineage>
</organism>
<dbReference type="PROSITE" id="PS51257">
    <property type="entry name" value="PROKAR_LIPOPROTEIN"/>
    <property type="match status" value="1"/>
</dbReference>
<comment type="similarity">
    <text evidence="10">Belongs to the binding-protein-dependent transport system permease family.</text>
</comment>
<feature type="transmembrane region" description="Helical" evidence="10">
    <location>
        <begin position="349"/>
        <end position="373"/>
    </location>
</feature>
<comment type="subcellular location">
    <subcellularLocation>
        <location evidence="1 10">Cell membrane</location>
        <topology evidence="1 10">Multi-pass membrane protein</topology>
    </subcellularLocation>
</comment>
<protein>
    <submittedName>
        <fullName evidence="12">ABC-type amino acid transport/signal transduction system</fullName>
    </submittedName>
</protein>
<keyword evidence="9 10" id="KW-0472">Membrane</keyword>
<dbReference type="SUPFAM" id="SSF53850">
    <property type="entry name" value="Periplasmic binding protein-like II"/>
    <property type="match status" value="2"/>
</dbReference>
<dbReference type="Pfam" id="PF00497">
    <property type="entry name" value="SBP_bac_3"/>
    <property type="match status" value="1"/>
</dbReference>
<evidence type="ECO:0000313" key="12">
    <source>
        <dbReference type="EMBL" id="AHF25282.1"/>
    </source>
</evidence>
<feature type="transmembrane region" description="Helical" evidence="10">
    <location>
        <begin position="480"/>
        <end position="501"/>
    </location>
</feature>
<sequence length="525" mass="57848">MNDHMRLKKRCIWILLILMICVLAGCGKNKDEETASAGQQGEETPEYTEFSDLNGKTVSMLTGAPFEELVKSKAPDVAEFTTYNNNPDMILALKSRKTDAALSNNAVGTLAVNRNKGIILFPQNLQDGVFGFAFAKGSSLRDEWQAAYDRIPEETKEELWKKWTGSDEAAKTLPEQDWPGTQGTVRVAACDTLEPMSYVGEGGELKGFDVEMILLLAKELDVHVEFTGMEFAAILSSVQADKADIGIGSIIATDERRESVDFVDYYPAAFVLMVRTTAAETEEASSGGFWSSIGESFEKTFIRDDRWKLFLEGIGTTLLITILSILFGTVLGFLVFMLCRKGNRVANGIAGFCIWLVQGMPVVVLLMILYYIIFSGVDISGTAVSIVGFTMVFGAGVFGMLKVGVGAIDKGQTEAAYALGYTDRRAFFRVVFPQALPHFMPSYKRSITELIKATAIVGYVAVQDLTKMGDLIRSRTYEAFFPLIAVAVIYFILAAVLTWIVNRIERCVNPKNRKKSAMLKGVKTK</sequence>
<dbReference type="CDD" id="cd06261">
    <property type="entry name" value="TM_PBP2"/>
    <property type="match status" value="1"/>
</dbReference>
<accession>W0FQZ8</accession>
<dbReference type="InterPro" id="IPR001638">
    <property type="entry name" value="Solute-binding_3/MltF_N"/>
</dbReference>
<proteinExistence type="inferred from homology"/>
<dbReference type="EMBL" id="KC246827">
    <property type="protein sequence ID" value="AHF25282.1"/>
    <property type="molecule type" value="Genomic_DNA"/>
</dbReference>
<keyword evidence="6" id="KW-0732">Signal</keyword>
<evidence type="ECO:0000256" key="3">
    <source>
        <dbReference type="ARBA" id="ARBA00022448"/>
    </source>
</evidence>
<keyword evidence="3 10" id="KW-0813">Transport</keyword>
<name>W0FQZ8_9BACT</name>
<evidence type="ECO:0000256" key="2">
    <source>
        <dbReference type="ARBA" id="ARBA00010333"/>
    </source>
</evidence>
<dbReference type="InterPro" id="IPR043429">
    <property type="entry name" value="ArtM/GltK/GlnP/TcyL/YhdX-like"/>
</dbReference>